<dbReference type="GO" id="GO:0003677">
    <property type="term" value="F:DNA binding"/>
    <property type="evidence" value="ECO:0007669"/>
    <property type="project" value="InterPro"/>
</dbReference>
<sequence>MHYQLPPLYDQLHIVCPEPLSGFHSYTQWAKSLRPQASTSRSAPASRGSLASLRQTAGSAQHGEDQLNDGEREDVEKWKRCYSTVVRRDIVRQQKLLSTQTRETAAGMKRTITAAQKEVRRRATRAQRLASSSQVQLRCKKLSRDLQFAYRAVENRMIEYRKEEGRQRWRSSNVDANQTKAPEQSNMLHPSKRQRHDHAEAPLATLIRAPLSPLQRQLTSLLHRELLASGSIKSLSSTAEKRAPAVASHELSKSDSERALLFQTRLLIALRAVSAHPRLHAPPVSPFVMLPVDVLLARASRGKQEDGCVLLPNAPAAVLCIAPVVTWSVYQQRGVLSDDAHRELRDEVRRVLVWCGVPIYRGLHEHLHQRASLWSGSPSIWVELLSVTQAPAVMRPRNVLSFVQPRVYAKEAQLASPCCLPQSFCLAPFVYASRRVAYYMRPRFEWAASLREQIASAFGDESGVEFKPMLPFLGMRSLLQESGKLQQTDILLRRLLSVATSSRPTTTVLLFCHCPHAAHLLQRLLVYRRFTHAAIAEATPPAQRSRKLQAVRQTRVHVLLFQGASFGPALGIRAAVRFALSPHRIIAPTTPCSANAICATI</sequence>
<dbReference type="InterPro" id="IPR027417">
    <property type="entry name" value="P-loop_NTPase"/>
</dbReference>
<feature type="region of interest" description="Disordered" evidence="1">
    <location>
        <begin position="163"/>
        <end position="194"/>
    </location>
</feature>
<name>A0A7S3EPH2_9EUKA</name>
<dbReference type="Pfam" id="PF13892">
    <property type="entry name" value="DBINO"/>
    <property type="match status" value="1"/>
</dbReference>
<evidence type="ECO:0000313" key="3">
    <source>
        <dbReference type="EMBL" id="CAE0096725.1"/>
    </source>
</evidence>
<dbReference type="EMBL" id="HBHX01000806">
    <property type="protein sequence ID" value="CAE0096725.1"/>
    <property type="molecule type" value="Transcribed_RNA"/>
</dbReference>
<dbReference type="InterPro" id="IPR020838">
    <property type="entry name" value="DBINO"/>
</dbReference>
<evidence type="ECO:0000259" key="2">
    <source>
        <dbReference type="Pfam" id="PF13892"/>
    </source>
</evidence>
<feature type="region of interest" description="Disordered" evidence="1">
    <location>
        <begin position="36"/>
        <end position="72"/>
    </location>
</feature>
<evidence type="ECO:0000256" key="1">
    <source>
        <dbReference type="SAM" id="MobiDB-lite"/>
    </source>
</evidence>
<proteinExistence type="predicted"/>
<reference evidence="3" key="1">
    <citation type="submission" date="2021-01" db="EMBL/GenBank/DDBJ databases">
        <authorList>
            <person name="Corre E."/>
            <person name="Pelletier E."/>
            <person name="Niang G."/>
            <person name="Scheremetjew M."/>
            <person name="Finn R."/>
            <person name="Kale V."/>
            <person name="Holt S."/>
            <person name="Cochrane G."/>
            <person name="Meng A."/>
            <person name="Brown T."/>
            <person name="Cohen L."/>
        </authorList>
    </citation>
    <scope>NUCLEOTIDE SEQUENCE</scope>
    <source>
        <strain evidence="3">CCMP281</strain>
    </source>
</reference>
<protein>
    <recommendedName>
        <fullName evidence="2">DBINO domain-containing protein</fullName>
    </recommendedName>
</protein>
<feature type="domain" description="DBINO" evidence="2">
    <location>
        <begin position="77"/>
        <end position="185"/>
    </location>
</feature>
<organism evidence="3">
    <name type="scientific">Haptolina ericina</name>
    <dbReference type="NCBI Taxonomy" id="156174"/>
    <lineage>
        <taxon>Eukaryota</taxon>
        <taxon>Haptista</taxon>
        <taxon>Haptophyta</taxon>
        <taxon>Prymnesiophyceae</taxon>
        <taxon>Prymnesiales</taxon>
        <taxon>Prymnesiaceae</taxon>
        <taxon>Haptolina</taxon>
    </lineage>
</organism>
<dbReference type="AlphaFoldDB" id="A0A7S3EPH2"/>
<accession>A0A7S3EPH2</accession>
<feature type="compositionally biased region" description="Polar residues" evidence="1">
    <location>
        <begin position="170"/>
        <end position="188"/>
    </location>
</feature>
<gene>
    <name evidence="3" type="ORF">HERI1096_LOCUS478</name>
</gene>
<dbReference type="SUPFAM" id="SSF52540">
    <property type="entry name" value="P-loop containing nucleoside triphosphate hydrolases"/>
    <property type="match status" value="1"/>
</dbReference>